<sequence length="476" mass="53052">MKESSHWLRSFLFSNKPKLILSIKKHIMKKNFQIIDRRDFLKKTGLGAAALALSPALLAQAQSNGKLRIAQIGVGAMGVEDLKAISSHPLVEVVALCDVDSTNLGKAAADFPQAKTYSDYRVLLKELKKEIDAVVVSTPDHTHAPASLMAMKMKKAVYCQKPLTHHVSEAREMKKVAEKKGLVTQMGIQVHSFYDYKLATLLIQSGIIGKVHTVRAWSPKNWGTDDPMPQGSDPIPADLDWNLWLGTAPERPFKEGEYHPGNWRKVLDFGCGTLGDMGVHIFDTPYNALALDVPRTIKNECRQPTGFGFPENNIVTYEFPATPYTAETLTWIWSDGPGAPADHPDLALPNGDKLPDQGAMFLGEKGRLLLPHFMQLPRLIVDGEYKEMDIAQFNLGEPVKDYAGESKKHYHEFVDACLGKTECSAPFSYSANLTETILLGVIAGRFPNETLHWDSKKARFEEDKANEFLDGKYRKF</sequence>
<dbReference type="Gene3D" id="3.30.360.10">
    <property type="entry name" value="Dihydrodipicolinate Reductase, domain 2"/>
    <property type="match status" value="1"/>
</dbReference>
<reference evidence="3 4" key="1">
    <citation type="submission" date="2015-09" db="EMBL/GenBank/DDBJ databases">
        <title>Identification and resolution of microdiversity through metagenomic sequencing of parallel consortia.</title>
        <authorList>
            <person name="Nelson W.C."/>
            <person name="Romine M.F."/>
            <person name="Lindemann S.R."/>
        </authorList>
    </citation>
    <scope>NUCLEOTIDE SEQUENCE [LARGE SCALE GENOMIC DNA]</scope>
    <source>
        <strain evidence="3">HL-49</strain>
    </source>
</reference>
<feature type="domain" description="Gfo/Idh/MocA-like oxidoreductase bacterial type C-terminal" evidence="2">
    <location>
        <begin position="232"/>
        <end position="285"/>
    </location>
</feature>
<name>A0A0P7XUH8_9BACT</name>
<dbReference type="NCBIfam" id="TIGR01409">
    <property type="entry name" value="TAT_signal_seq"/>
    <property type="match status" value="1"/>
</dbReference>
<dbReference type="AlphaFoldDB" id="A0A0P7XUH8"/>
<dbReference type="PATRIC" id="fig|1305737.6.peg.46"/>
<dbReference type="eggNOG" id="COG0673">
    <property type="taxonomic scope" value="Bacteria"/>
</dbReference>
<feature type="domain" description="Gfo/Idh/MocA-like oxidoreductase N-terminal" evidence="1">
    <location>
        <begin position="67"/>
        <end position="187"/>
    </location>
</feature>
<protein>
    <submittedName>
        <fullName evidence="3">Putative dehydrogenase</fullName>
    </submittedName>
</protein>
<dbReference type="EMBL" id="LJXT01000124">
    <property type="protein sequence ID" value="KPQ11159.1"/>
    <property type="molecule type" value="Genomic_DNA"/>
</dbReference>
<dbReference type="PROSITE" id="PS51318">
    <property type="entry name" value="TAT"/>
    <property type="match status" value="1"/>
</dbReference>
<dbReference type="Gene3D" id="3.40.50.720">
    <property type="entry name" value="NAD(P)-binding Rossmann-like Domain"/>
    <property type="match status" value="1"/>
</dbReference>
<dbReference type="InterPro" id="IPR000683">
    <property type="entry name" value="Gfo/Idh/MocA-like_OxRdtase_N"/>
</dbReference>
<dbReference type="PANTHER" id="PTHR43818:SF10">
    <property type="entry name" value="NADH-DEPENDENT DEHYDROGENASE-RELATED"/>
    <property type="match status" value="1"/>
</dbReference>
<gene>
    <name evidence="3" type="ORF">HLUCCX10_15405</name>
</gene>
<proteinExistence type="predicted"/>
<organism evidence="3 4">
    <name type="scientific">Algoriphagus marincola HL-49</name>
    <dbReference type="NCBI Taxonomy" id="1305737"/>
    <lineage>
        <taxon>Bacteria</taxon>
        <taxon>Pseudomonadati</taxon>
        <taxon>Bacteroidota</taxon>
        <taxon>Cytophagia</taxon>
        <taxon>Cytophagales</taxon>
        <taxon>Cyclobacteriaceae</taxon>
        <taxon>Algoriphagus</taxon>
    </lineage>
</organism>
<dbReference type="SUPFAM" id="SSF51735">
    <property type="entry name" value="NAD(P)-binding Rossmann-fold domains"/>
    <property type="match status" value="1"/>
</dbReference>
<dbReference type="InterPro" id="IPR019546">
    <property type="entry name" value="TAT_signal_bac_arc"/>
</dbReference>
<dbReference type="Proteomes" id="UP000050421">
    <property type="component" value="Unassembled WGS sequence"/>
</dbReference>
<evidence type="ECO:0000259" key="1">
    <source>
        <dbReference type="Pfam" id="PF01408"/>
    </source>
</evidence>
<evidence type="ECO:0000313" key="3">
    <source>
        <dbReference type="EMBL" id="KPQ11159.1"/>
    </source>
</evidence>
<evidence type="ECO:0000259" key="2">
    <source>
        <dbReference type="Pfam" id="PF19051"/>
    </source>
</evidence>
<evidence type="ECO:0000313" key="4">
    <source>
        <dbReference type="Proteomes" id="UP000050421"/>
    </source>
</evidence>
<dbReference type="GO" id="GO:0000166">
    <property type="term" value="F:nucleotide binding"/>
    <property type="evidence" value="ECO:0007669"/>
    <property type="project" value="InterPro"/>
</dbReference>
<dbReference type="PANTHER" id="PTHR43818">
    <property type="entry name" value="BCDNA.GH03377"/>
    <property type="match status" value="1"/>
</dbReference>
<dbReference type="InterPro" id="IPR036291">
    <property type="entry name" value="NAD(P)-bd_dom_sf"/>
</dbReference>
<comment type="caution">
    <text evidence="3">The sequence shown here is derived from an EMBL/GenBank/DDBJ whole genome shotgun (WGS) entry which is preliminary data.</text>
</comment>
<dbReference type="SUPFAM" id="SSF55347">
    <property type="entry name" value="Glyceraldehyde-3-phosphate dehydrogenase-like, C-terminal domain"/>
    <property type="match status" value="1"/>
</dbReference>
<accession>A0A0P7XUH8</accession>
<dbReference type="Pfam" id="PF19051">
    <property type="entry name" value="GFO_IDH_MocA_C2"/>
    <property type="match status" value="1"/>
</dbReference>
<dbReference type="STRING" id="1305737.GCA_000526355_03688"/>
<dbReference type="Pfam" id="PF01408">
    <property type="entry name" value="GFO_IDH_MocA"/>
    <property type="match status" value="1"/>
</dbReference>
<dbReference type="InterPro" id="IPR050463">
    <property type="entry name" value="Gfo/Idh/MocA_oxidrdct_glycsds"/>
</dbReference>
<dbReference type="InterPro" id="IPR043906">
    <property type="entry name" value="Gfo/Idh/MocA_OxRdtase_bact_C"/>
</dbReference>
<dbReference type="InterPro" id="IPR006311">
    <property type="entry name" value="TAT_signal"/>
</dbReference>